<keyword evidence="9" id="KW-1185">Reference proteome</keyword>
<accession>A0A5S9P3B7</accession>
<evidence type="ECO:0000256" key="6">
    <source>
        <dbReference type="SAM" id="MobiDB-lite"/>
    </source>
</evidence>
<dbReference type="InterPro" id="IPR003593">
    <property type="entry name" value="AAA+_ATPase"/>
</dbReference>
<keyword evidence="4" id="KW-0547">Nucleotide-binding</keyword>
<evidence type="ECO:0000259" key="7">
    <source>
        <dbReference type="PROSITE" id="PS50893"/>
    </source>
</evidence>
<proteinExistence type="inferred from homology"/>
<feature type="compositionally biased region" description="Basic and acidic residues" evidence="6">
    <location>
        <begin position="622"/>
        <end position="640"/>
    </location>
</feature>
<evidence type="ECO:0000313" key="8">
    <source>
        <dbReference type="EMBL" id="CAA0097777.1"/>
    </source>
</evidence>
<dbReference type="AlphaFoldDB" id="A0A5S9P3B7"/>
<dbReference type="GO" id="GO:0005886">
    <property type="term" value="C:plasma membrane"/>
    <property type="evidence" value="ECO:0007669"/>
    <property type="project" value="UniProtKB-SubCell"/>
</dbReference>
<dbReference type="NCBIfam" id="NF007739">
    <property type="entry name" value="PRK10419.1"/>
    <property type="match status" value="2"/>
</dbReference>
<dbReference type="CDD" id="cd03257">
    <property type="entry name" value="ABC_NikE_OppD_transporters"/>
    <property type="match status" value="2"/>
</dbReference>
<dbReference type="SUPFAM" id="SSF52540">
    <property type="entry name" value="P-loop containing nucleoside triphosphate hydrolases"/>
    <property type="match status" value="2"/>
</dbReference>
<keyword evidence="3" id="KW-0813">Transport</keyword>
<dbReference type="InterPro" id="IPR050319">
    <property type="entry name" value="ABC_transp_ATP-bind"/>
</dbReference>
<gene>
    <name evidence="8" type="ORF">STARVERO_02190</name>
</gene>
<dbReference type="GO" id="GO:0055085">
    <property type="term" value="P:transmembrane transport"/>
    <property type="evidence" value="ECO:0007669"/>
    <property type="project" value="UniProtKB-ARBA"/>
</dbReference>
<sequence length="694" mass="74457">MTAPLLTLDNLTLAYQTGRGTLRALNSVSLGVGAGETLAVVGESGSGKSSIAFATMGLLGPEAAISGSIRFDGTELVGLDEASRRDLRGRSIGMVFQDPFTSLNPSLRVGEQVAEPLVYHQGLTRPAALERAIAALGEVGLPSPRELASAYPHQLSGGMQQRVLIASAIVCDPRILILDEPTTALDVTVEAQILDLLDHLRRSRGLGMLFITHNLGVVNRIADRVCVLYAGQVVEIGAKEAVLGRSSHPYTKGLLASLPQLSAQGRSQRIAPIPGRFPDLVDPPPGCIFAPRCPFAEEKCAAPQALTVDETGSGARCWKSDRLPGWPQADTAPRVAQPAGAGEEPLLRAEHLVKRYRRGRIGGGIAWTRKFGVLPWPEVRAEIVNAVDDISIDVRRGETLGLVGESGSGKSTLGRTVLRLIDPSAGRLLFEGVDVAAAPADDLQDLRKRAQIVFQNPDSSLNPRRKVGDAIARAVALQTNVPREGRRAHVEDLLDRVGLPRSYYDRYPHQLSGGEKQRVGIARALATGPDFIVCDEPVSALDVSVQATVLNLLDELRDDLKLSYLFISHDLSVVAYIADRIAVMYSGRICEIGDAKDVLSPPYHPYTQALLSAVPLATPGAEKSERIRLRGDRPPSEGERSGCVFHTRCPRALGDICATSTPPLQEPRPGHRIACHLPLDELMRAPSALPTAAE</sequence>
<dbReference type="NCBIfam" id="NF008453">
    <property type="entry name" value="PRK11308.1"/>
    <property type="match status" value="2"/>
</dbReference>
<dbReference type="FunFam" id="3.40.50.300:FF:000016">
    <property type="entry name" value="Oligopeptide ABC transporter ATP-binding component"/>
    <property type="match status" value="2"/>
</dbReference>
<keyword evidence="5 8" id="KW-0067">ATP-binding</keyword>
<feature type="domain" description="ABC transporter" evidence="7">
    <location>
        <begin position="347"/>
        <end position="611"/>
    </location>
</feature>
<dbReference type="InterPro" id="IPR003439">
    <property type="entry name" value="ABC_transporter-like_ATP-bd"/>
</dbReference>
<evidence type="ECO:0000256" key="2">
    <source>
        <dbReference type="ARBA" id="ARBA00005417"/>
    </source>
</evidence>
<dbReference type="PROSITE" id="PS00211">
    <property type="entry name" value="ABC_TRANSPORTER_1"/>
    <property type="match status" value="2"/>
</dbReference>
<dbReference type="Proteomes" id="UP000433050">
    <property type="component" value="Unassembled WGS sequence"/>
</dbReference>
<feature type="domain" description="ABC transporter" evidence="7">
    <location>
        <begin position="6"/>
        <end position="255"/>
    </location>
</feature>
<dbReference type="InterPro" id="IPR027417">
    <property type="entry name" value="P-loop_NTPase"/>
</dbReference>
<feature type="region of interest" description="Disordered" evidence="6">
    <location>
        <begin position="622"/>
        <end position="641"/>
    </location>
</feature>
<dbReference type="EMBL" id="CACSAS010000001">
    <property type="protein sequence ID" value="CAA0097777.1"/>
    <property type="molecule type" value="Genomic_DNA"/>
</dbReference>
<dbReference type="PROSITE" id="PS50893">
    <property type="entry name" value="ABC_TRANSPORTER_2"/>
    <property type="match status" value="2"/>
</dbReference>
<dbReference type="Pfam" id="PF00005">
    <property type="entry name" value="ABC_tran"/>
    <property type="match status" value="2"/>
</dbReference>
<dbReference type="GO" id="GO:0015833">
    <property type="term" value="P:peptide transport"/>
    <property type="evidence" value="ECO:0007669"/>
    <property type="project" value="InterPro"/>
</dbReference>
<dbReference type="SMART" id="SM00382">
    <property type="entry name" value="AAA"/>
    <property type="match status" value="2"/>
</dbReference>
<protein>
    <submittedName>
        <fullName evidence="8">Putative ABC transporter ATP-binding protein</fullName>
    </submittedName>
</protein>
<comment type="subcellular location">
    <subcellularLocation>
        <location evidence="1">Cell inner membrane</location>
        <topology evidence="1">Peripheral membrane protein</topology>
    </subcellularLocation>
</comment>
<evidence type="ECO:0000256" key="5">
    <source>
        <dbReference type="ARBA" id="ARBA00022840"/>
    </source>
</evidence>
<reference evidence="8 9" key="1">
    <citation type="submission" date="2019-12" db="EMBL/GenBank/DDBJ databases">
        <authorList>
            <person name="Reyes-Prieto M."/>
        </authorList>
    </citation>
    <scope>NUCLEOTIDE SEQUENCE [LARGE SCALE GENOMIC DNA]</scope>
    <source>
        <strain evidence="8">HF14-78462</strain>
    </source>
</reference>
<dbReference type="GO" id="GO:0016887">
    <property type="term" value="F:ATP hydrolysis activity"/>
    <property type="evidence" value="ECO:0007669"/>
    <property type="project" value="InterPro"/>
</dbReference>
<dbReference type="Pfam" id="PF08352">
    <property type="entry name" value="oligo_HPY"/>
    <property type="match status" value="2"/>
</dbReference>
<dbReference type="NCBIfam" id="TIGR01727">
    <property type="entry name" value="oligo_HPY"/>
    <property type="match status" value="2"/>
</dbReference>
<organism evidence="8 9">
    <name type="scientific">Starkeya nomas</name>
    <dbReference type="NCBI Taxonomy" id="2666134"/>
    <lineage>
        <taxon>Bacteria</taxon>
        <taxon>Pseudomonadati</taxon>
        <taxon>Pseudomonadota</taxon>
        <taxon>Alphaproteobacteria</taxon>
        <taxon>Hyphomicrobiales</taxon>
        <taxon>Xanthobacteraceae</taxon>
        <taxon>Starkeya</taxon>
    </lineage>
</organism>
<evidence type="ECO:0000256" key="1">
    <source>
        <dbReference type="ARBA" id="ARBA00004417"/>
    </source>
</evidence>
<dbReference type="RefSeq" id="WP_159598873.1">
    <property type="nucleotide sequence ID" value="NZ_CACSAS010000001.1"/>
</dbReference>
<dbReference type="Gene3D" id="3.40.50.300">
    <property type="entry name" value="P-loop containing nucleotide triphosphate hydrolases"/>
    <property type="match status" value="2"/>
</dbReference>
<comment type="similarity">
    <text evidence="2">Belongs to the ABC transporter superfamily.</text>
</comment>
<dbReference type="GO" id="GO:0005524">
    <property type="term" value="F:ATP binding"/>
    <property type="evidence" value="ECO:0007669"/>
    <property type="project" value="UniProtKB-KW"/>
</dbReference>
<name>A0A5S9P3B7_9HYPH</name>
<evidence type="ECO:0000256" key="4">
    <source>
        <dbReference type="ARBA" id="ARBA00022741"/>
    </source>
</evidence>
<dbReference type="InterPro" id="IPR013563">
    <property type="entry name" value="Oligopep_ABC_C"/>
</dbReference>
<dbReference type="InterPro" id="IPR017871">
    <property type="entry name" value="ABC_transporter-like_CS"/>
</dbReference>
<dbReference type="PANTHER" id="PTHR43776:SF7">
    <property type="entry name" value="D,D-DIPEPTIDE TRANSPORT ATP-BINDING PROTEIN DDPF-RELATED"/>
    <property type="match status" value="1"/>
</dbReference>
<evidence type="ECO:0000313" key="9">
    <source>
        <dbReference type="Proteomes" id="UP000433050"/>
    </source>
</evidence>
<dbReference type="PANTHER" id="PTHR43776">
    <property type="entry name" value="TRANSPORT ATP-BINDING PROTEIN"/>
    <property type="match status" value="1"/>
</dbReference>
<evidence type="ECO:0000256" key="3">
    <source>
        <dbReference type="ARBA" id="ARBA00022448"/>
    </source>
</evidence>